<dbReference type="SUPFAM" id="SSF56214">
    <property type="entry name" value="4'-phosphopantetheinyl transferase"/>
    <property type="match status" value="2"/>
</dbReference>
<evidence type="ECO:0000256" key="2">
    <source>
        <dbReference type="ARBA" id="ARBA00022679"/>
    </source>
</evidence>
<keyword evidence="2 4" id="KW-0808">Transferase</keyword>
<gene>
    <name evidence="4" type="primary">sfp</name>
    <name evidence="4" type="ORF">SV7mr_36920</name>
</gene>
<accession>A0A517SYD1</accession>
<protein>
    <submittedName>
        <fullName evidence="4">4'-phosphopantetheinyl transferase sfp</fullName>
        <ecNumber evidence="4">2.7.8.-</ecNumber>
    </submittedName>
</protein>
<proteinExistence type="inferred from homology"/>
<dbReference type="InterPro" id="IPR050559">
    <property type="entry name" value="P-Pant_transferase_sf"/>
</dbReference>
<dbReference type="EC" id="2.7.8.-" evidence="4"/>
<keyword evidence="5" id="KW-1185">Reference proteome</keyword>
<reference evidence="4 5" key="1">
    <citation type="submission" date="2019-02" db="EMBL/GenBank/DDBJ databases">
        <title>Deep-cultivation of Planctomycetes and their phenomic and genomic characterization uncovers novel biology.</title>
        <authorList>
            <person name="Wiegand S."/>
            <person name="Jogler M."/>
            <person name="Boedeker C."/>
            <person name="Pinto D."/>
            <person name="Vollmers J."/>
            <person name="Rivas-Marin E."/>
            <person name="Kohn T."/>
            <person name="Peeters S.H."/>
            <person name="Heuer A."/>
            <person name="Rast P."/>
            <person name="Oberbeckmann S."/>
            <person name="Bunk B."/>
            <person name="Jeske O."/>
            <person name="Meyerdierks A."/>
            <person name="Storesund J.E."/>
            <person name="Kallscheuer N."/>
            <person name="Luecker S."/>
            <person name="Lage O.M."/>
            <person name="Pohl T."/>
            <person name="Merkel B.J."/>
            <person name="Hornburger P."/>
            <person name="Mueller R.-W."/>
            <person name="Bruemmer F."/>
            <person name="Labrenz M."/>
            <person name="Spormann A.M."/>
            <person name="Op den Camp H."/>
            <person name="Overmann J."/>
            <person name="Amann R."/>
            <person name="Jetten M.S.M."/>
            <person name="Mascher T."/>
            <person name="Medema M.H."/>
            <person name="Devos D.P."/>
            <person name="Kaster A.-K."/>
            <person name="Ovreas L."/>
            <person name="Rohde M."/>
            <person name="Galperin M.Y."/>
            <person name="Jogler C."/>
        </authorList>
    </citation>
    <scope>NUCLEOTIDE SEQUENCE [LARGE SCALE GENOMIC DNA]</scope>
    <source>
        <strain evidence="4 5">SV_7m_r</strain>
    </source>
</reference>
<evidence type="ECO:0000259" key="3">
    <source>
        <dbReference type="Pfam" id="PF01648"/>
    </source>
</evidence>
<feature type="domain" description="4'-phosphopantetheinyl transferase" evidence="3">
    <location>
        <begin position="90"/>
        <end position="196"/>
    </location>
</feature>
<dbReference type="OrthoDB" id="9808281at2"/>
<dbReference type="GO" id="GO:0005829">
    <property type="term" value="C:cytosol"/>
    <property type="evidence" value="ECO:0007669"/>
    <property type="project" value="TreeGrafter"/>
</dbReference>
<dbReference type="AlphaFoldDB" id="A0A517SYD1"/>
<dbReference type="GO" id="GO:0008897">
    <property type="term" value="F:holo-[acyl-carrier-protein] synthase activity"/>
    <property type="evidence" value="ECO:0007669"/>
    <property type="project" value="InterPro"/>
</dbReference>
<dbReference type="Pfam" id="PF01648">
    <property type="entry name" value="ACPS"/>
    <property type="match status" value="1"/>
</dbReference>
<dbReference type="GO" id="GO:0000287">
    <property type="term" value="F:magnesium ion binding"/>
    <property type="evidence" value="ECO:0007669"/>
    <property type="project" value="InterPro"/>
</dbReference>
<sequence length="227" mass="25383">MPASERREADRFRRPTTRNQHVIGRGMARFLLCHHAQGPDQTSPDEISFSLGPHGKPAVATPAHLNHPFNVAHTSGMVLCAVAGQGVQRLGVDVESVQRRTSLELAERYFAEPEVRFLANQNAADARTVFLRIWTLKEAFVKAMGTGLQTQLDQFAFVDILSPRPEIEFLNPDLGDASDWRFECLQPRDGYLAAVAIETTHDAKHDSEWQLQANPFESLMDHSARQA</sequence>
<comment type="similarity">
    <text evidence="1">Belongs to the P-Pant transferase superfamily. Gsp/Sfp/HetI/AcpT family.</text>
</comment>
<dbReference type="EMBL" id="CP036272">
    <property type="protein sequence ID" value="QDT61160.1"/>
    <property type="molecule type" value="Genomic_DNA"/>
</dbReference>
<organism evidence="4 5">
    <name type="scientific">Stieleria bergensis</name>
    <dbReference type="NCBI Taxonomy" id="2528025"/>
    <lineage>
        <taxon>Bacteria</taxon>
        <taxon>Pseudomonadati</taxon>
        <taxon>Planctomycetota</taxon>
        <taxon>Planctomycetia</taxon>
        <taxon>Pirellulales</taxon>
        <taxon>Pirellulaceae</taxon>
        <taxon>Stieleria</taxon>
    </lineage>
</organism>
<dbReference type="PANTHER" id="PTHR12215">
    <property type="entry name" value="PHOSPHOPANTETHEINE TRANSFERASE"/>
    <property type="match status" value="1"/>
</dbReference>
<evidence type="ECO:0000256" key="1">
    <source>
        <dbReference type="ARBA" id="ARBA00010990"/>
    </source>
</evidence>
<evidence type="ECO:0000313" key="5">
    <source>
        <dbReference type="Proteomes" id="UP000315003"/>
    </source>
</evidence>
<dbReference type="PANTHER" id="PTHR12215:SF10">
    <property type="entry name" value="L-AMINOADIPATE-SEMIALDEHYDE DEHYDROGENASE-PHOSPHOPANTETHEINYL TRANSFERASE"/>
    <property type="match status" value="1"/>
</dbReference>
<name>A0A517SYD1_9BACT</name>
<dbReference type="Gene3D" id="3.90.470.20">
    <property type="entry name" value="4'-phosphopantetheinyl transferase domain"/>
    <property type="match status" value="2"/>
</dbReference>
<evidence type="ECO:0000313" key="4">
    <source>
        <dbReference type="EMBL" id="QDT61160.1"/>
    </source>
</evidence>
<dbReference type="GO" id="GO:0019878">
    <property type="term" value="P:lysine biosynthetic process via aminoadipic acid"/>
    <property type="evidence" value="ECO:0007669"/>
    <property type="project" value="TreeGrafter"/>
</dbReference>
<dbReference type="Proteomes" id="UP000315003">
    <property type="component" value="Chromosome"/>
</dbReference>
<dbReference type="InterPro" id="IPR008278">
    <property type="entry name" value="4-PPantetheinyl_Trfase_dom"/>
</dbReference>
<dbReference type="InterPro" id="IPR037143">
    <property type="entry name" value="4-PPantetheinyl_Trfase_dom_sf"/>
</dbReference>